<dbReference type="AlphaFoldDB" id="X0YDH8"/>
<reference evidence="2" key="1">
    <citation type="journal article" date="2014" name="Front. Microbiol.">
        <title>High frequency of phylogenetically diverse reductive dehalogenase-homologous genes in deep subseafloor sedimentary metagenomes.</title>
        <authorList>
            <person name="Kawai M."/>
            <person name="Futagami T."/>
            <person name="Toyoda A."/>
            <person name="Takaki Y."/>
            <person name="Nishi S."/>
            <person name="Hori S."/>
            <person name="Arai W."/>
            <person name="Tsubouchi T."/>
            <person name="Morono Y."/>
            <person name="Uchiyama I."/>
            <person name="Ito T."/>
            <person name="Fujiyama A."/>
            <person name="Inagaki F."/>
            <person name="Takami H."/>
        </authorList>
    </citation>
    <scope>NUCLEOTIDE SEQUENCE</scope>
    <source>
        <strain evidence="2">Expedition CK06-06</strain>
    </source>
</reference>
<feature type="compositionally biased region" description="Polar residues" evidence="1">
    <location>
        <begin position="43"/>
        <end position="54"/>
    </location>
</feature>
<gene>
    <name evidence="2" type="ORF">S01H4_18897</name>
</gene>
<feature type="compositionally biased region" description="Basic and acidic residues" evidence="1">
    <location>
        <begin position="61"/>
        <end position="73"/>
    </location>
</feature>
<name>X0YDH8_9ZZZZ</name>
<proteinExistence type="predicted"/>
<feature type="region of interest" description="Disordered" evidence="1">
    <location>
        <begin position="42"/>
        <end position="73"/>
    </location>
</feature>
<accession>X0YDH8</accession>
<sequence length="73" mass="8177">MRINLFDDVSAELEAEAQRRGLTPLTLARFILSEWLLLESAKRTQSQTNSQPSKKAQAKTKVVEEDTGDGKTE</sequence>
<dbReference type="EMBL" id="BART01008397">
    <property type="protein sequence ID" value="GAG53914.1"/>
    <property type="molecule type" value="Genomic_DNA"/>
</dbReference>
<protein>
    <submittedName>
        <fullName evidence="2">Uncharacterized protein</fullName>
    </submittedName>
</protein>
<comment type="caution">
    <text evidence="2">The sequence shown here is derived from an EMBL/GenBank/DDBJ whole genome shotgun (WGS) entry which is preliminary data.</text>
</comment>
<organism evidence="2">
    <name type="scientific">marine sediment metagenome</name>
    <dbReference type="NCBI Taxonomy" id="412755"/>
    <lineage>
        <taxon>unclassified sequences</taxon>
        <taxon>metagenomes</taxon>
        <taxon>ecological metagenomes</taxon>
    </lineage>
</organism>
<evidence type="ECO:0000256" key="1">
    <source>
        <dbReference type="SAM" id="MobiDB-lite"/>
    </source>
</evidence>
<evidence type="ECO:0000313" key="2">
    <source>
        <dbReference type="EMBL" id="GAG53914.1"/>
    </source>
</evidence>